<sequence length="200" mass="22988">MATMMSNADESELQLSCESSDFESELETSELPYSGAIGIEPYQFEPQGSSDEDERPERPAEEVDRSRLLSTHTWCQCGNCGVMDTIKVCRCCTKIEEMGAVMGEEGVNCITQHPHGFQSVCLDIYVLRTCYRWYHQQFGRNIVDENNRYRYTAYRMLARFVWGWLGKDLRVTLPACAVRRIRENFPSATGQYTGYLEPEN</sequence>
<dbReference type="AlphaFoldDB" id="A0AAN9G696"/>
<feature type="compositionally biased region" description="Basic and acidic residues" evidence="1">
    <location>
        <begin position="55"/>
        <end position="65"/>
    </location>
</feature>
<reference evidence="3 4" key="1">
    <citation type="submission" date="2024-02" db="EMBL/GenBank/DDBJ databases">
        <title>Chromosome-scale genome assembly of the rough periwinkle Littorina saxatilis.</title>
        <authorList>
            <person name="De Jode A."/>
            <person name="Faria R."/>
            <person name="Formenti G."/>
            <person name="Sims Y."/>
            <person name="Smith T.P."/>
            <person name="Tracey A."/>
            <person name="Wood J.M.D."/>
            <person name="Zagrodzka Z.B."/>
            <person name="Johannesson K."/>
            <person name="Butlin R.K."/>
            <person name="Leder E.H."/>
        </authorList>
    </citation>
    <scope>NUCLEOTIDE SEQUENCE [LARGE SCALE GENOMIC DNA]</scope>
    <source>
        <strain evidence="3">Snail1</strain>
        <tissue evidence="3">Muscle</tissue>
    </source>
</reference>
<accession>A0AAN9G696</accession>
<feature type="domain" description="P2X purinoreceptor 7 intracellular" evidence="2">
    <location>
        <begin position="62"/>
        <end position="195"/>
    </location>
</feature>
<organism evidence="3 4">
    <name type="scientific">Littorina saxatilis</name>
    <dbReference type="NCBI Taxonomy" id="31220"/>
    <lineage>
        <taxon>Eukaryota</taxon>
        <taxon>Metazoa</taxon>
        <taxon>Spiralia</taxon>
        <taxon>Lophotrochozoa</taxon>
        <taxon>Mollusca</taxon>
        <taxon>Gastropoda</taxon>
        <taxon>Caenogastropoda</taxon>
        <taxon>Littorinimorpha</taxon>
        <taxon>Littorinoidea</taxon>
        <taxon>Littorinidae</taxon>
        <taxon>Littorina</taxon>
    </lineage>
</organism>
<name>A0AAN9G696_9CAEN</name>
<dbReference type="Proteomes" id="UP001374579">
    <property type="component" value="Unassembled WGS sequence"/>
</dbReference>
<gene>
    <name evidence="3" type="ORF">V1264_005787</name>
</gene>
<dbReference type="InterPro" id="IPR046815">
    <property type="entry name" value="P2RX7_C"/>
</dbReference>
<feature type="compositionally biased region" description="Polar residues" evidence="1">
    <location>
        <begin position="1"/>
        <end position="19"/>
    </location>
</feature>
<evidence type="ECO:0000259" key="2">
    <source>
        <dbReference type="Pfam" id="PF20478"/>
    </source>
</evidence>
<dbReference type="Pfam" id="PF20478">
    <property type="entry name" value="P2RX7_C"/>
    <property type="match status" value="1"/>
</dbReference>
<keyword evidence="4" id="KW-1185">Reference proteome</keyword>
<proteinExistence type="predicted"/>
<protein>
    <recommendedName>
        <fullName evidence="2">P2X purinoreceptor 7 intracellular domain-containing protein</fullName>
    </recommendedName>
</protein>
<feature type="region of interest" description="Disordered" evidence="1">
    <location>
        <begin position="1"/>
        <end position="65"/>
    </location>
</feature>
<evidence type="ECO:0000313" key="4">
    <source>
        <dbReference type="Proteomes" id="UP001374579"/>
    </source>
</evidence>
<evidence type="ECO:0000313" key="3">
    <source>
        <dbReference type="EMBL" id="KAK7096497.1"/>
    </source>
</evidence>
<dbReference type="PANTHER" id="PTHR36981">
    <property type="entry name" value="ZGC:195170"/>
    <property type="match status" value="1"/>
</dbReference>
<dbReference type="PANTHER" id="PTHR36981:SF1">
    <property type="entry name" value="P2X PURINORECEPTOR 7 INTRACELLULAR DOMAIN-CONTAINING PROTEIN"/>
    <property type="match status" value="1"/>
</dbReference>
<comment type="caution">
    <text evidence="3">The sequence shown here is derived from an EMBL/GenBank/DDBJ whole genome shotgun (WGS) entry which is preliminary data.</text>
</comment>
<dbReference type="EMBL" id="JBAMIC010000014">
    <property type="protein sequence ID" value="KAK7096497.1"/>
    <property type="molecule type" value="Genomic_DNA"/>
</dbReference>
<evidence type="ECO:0000256" key="1">
    <source>
        <dbReference type="SAM" id="MobiDB-lite"/>
    </source>
</evidence>